<organism evidence="1 2">
    <name type="scientific">Solirubrobacter phytolaccae</name>
    <dbReference type="NCBI Taxonomy" id="1404360"/>
    <lineage>
        <taxon>Bacteria</taxon>
        <taxon>Bacillati</taxon>
        <taxon>Actinomycetota</taxon>
        <taxon>Thermoleophilia</taxon>
        <taxon>Solirubrobacterales</taxon>
        <taxon>Solirubrobacteraceae</taxon>
        <taxon>Solirubrobacter</taxon>
    </lineage>
</organism>
<accession>A0A9X3N4K9</accession>
<evidence type="ECO:0000313" key="2">
    <source>
        <dbReference type="Proteomes" id="UP001147653"/>
    </source>
</evidence>
<gene>
    <name evidence="1" type="ORF">OJ997_03760</name>
</gene>
<dbReference type="AlphaFoldDB" id="A0A9X3N4K9"/>
<dbReference type="InterPro" id="IPR045682">
    <property type="entry name" value="DUF6193"/>
</dbReference>
<evidence type="ECO:0000313" key="1">
    <source>
        <dbReference type="EMBL" id="MDA0179401.1"/>
    </source>
</evidence>
<dbReference type="RefSeq" id="WP_270023674.1">
    <property type="nucleotide sequence ID" value="NZ_JAPDDP010000004.1"/>
</dbReference>
<dbReference type="Pfam" id="PF19692">
    <property type="entry name" value="DUF6193"/>
    <property type="match status" value="1"/>
</dbReference>
<name>A0A9X3N4K9_9ACTN</name>
<proteinExistence type="predicted"/>
<protein>
    <submittedName>
        <fullName evidence="1">DUF6193 family natural product biosynthesis protein</fullName>
    </submittedName>
</protein>
<keyword evidence="2" id="KW-1185">Reference proteome</keyword>
<reference evidence="1" key="1">
    <citation type="submission" date="2022-10" db="EMBL/GenBank/DDBJ databases">
        <title>The WGS of Solirubrobacter phytolaccae KCTC 29190.</title>
        <authorList>
            <person name="Jiang Z."/>
        </authorList>
    </citation>
    <scope>NUCLEOTIDE SEQUENCE</scope>
    <source>
        <strain evidence="1">KCTC 29190</strain>
    </source>
</reference>
<dbReference type="Proteomes" id="UP001147653">
    <property type="component" value="Unassembled WGS sequence"/>
</dbReference>
<dbReference type="EMBL" id="JAPDDP010000004">
    <property type="protein sequence ID" value="MDA0179401.1"/>
    <property type="molecule type" value="Genomic_DNA"/>
</dbReference>
<comment type="caution">
    <text evidence="1">The sequence shown here is derived from an EMBL/GenBank/DDBJ whole genome shotgun (WGS) entry which is preliminary data.</text>
</comment>
<sequence>MARLDEVATLERAFHVRLLAAVHTVEFADGWVPELDDVSRIVAAVTGADDVRDVIDREPLIAWSIDGKAFLFGDEAEWHWQDLLRRPVGEHPLDAAQAQLIRACAEQPTLRQLLPYTSHWHVCFSRCTRYPFTDEGPFIEPSADHDGVAYVVTATVHSASSTALRTRDPLSAALAAASLVPPNRPAIRGHAGACDG</sequence>